<keyword evidence="3" id="KW-1185">Reference proteome</keyword>
<keyword evidence="1" id="KW-1133">Transmembrane helix</keyword>
<dbReference type="OrthoDB" id="10015605at2"/>
<dbReference type="EMBL" id="QNRX01000028">
    <property type="protein sequence ID" value="RBP57542.1"/>
    <property type="molecule type" value="Genomic_DNA"/>
</dbReference>
<organism evidence="2 3">
    <name type="scientific">Alkalibaculum bacchi</name>
    <dbReference type="NCBI Taxonomy" id="645887"/>
    <lineage>
        <taxon>Bacteria</taxon>
        <taxon>Bacillati</taxon>
        <taxon>Bacillota</taxon>
        <taxon>Clostridia</taxon>
        <taxon>Eubacteriales</taxon>
        <taxon>Eubacteriaceae</taxon>
        <taxon>Alkalibaculum</taxon>
    </lineage>
</organism>
<feature type="transmembrane region" description="Helical" evidence="1">
    <location>
        <begin position="123"/>
        <end position="141"/>
    </location>
</feature>
<comment type="caution">
    <text evidence="2">The sequence shown here is derived from an EMBL/GenBank/DDBJ whole genome shotgun (WGS) entry which is preliminary data.</text>
</comment>
<accession>A0A366HYD9</accession>
<gene>
    <name evidence="2" type="ORF">DES36_1288</name>
</gene>
<proteinExistence type="predicted"/>
<feature type="transmembrane region" description="Helical" evidence="1">
    <location>
        <begin position="184"/>
        <end position="203"/>
    </location>
</feature>
<evidence type="ECO:0000313" key="3">
    <source>
        <dbReference type="Proteomes" id="UP000253490"/>
    </source>
</evidence>
<dbReference type="Proteomes" id="UP000253490">
    <property type="component" value="Unassembled WGS sequence"/>
</dbReference>
<evidence type="ECO:0008006" key="4">
    <source>
        <dbReference type="Google" id="ProtNLM"/>
    </source>
</evidence>
<evidence type="ECO:0000256" key="1">
    <source>
        <dbReference type="SAM" id="Phobius"/>
    </source>
</evidence>
<keyword evidence="1" id="KW-0472">Membrane</keyword>
<evidence type="ECO:0000313" key="2">
    <source>
        <dbReference type="EMBL" id="RBP57542.1"/>
    </source>
</evidence>
<protein>
    <recommendedName>
        <fullName evidence="4">ABC-2 family transporter</fullName>
    </recommendedName>
</protein>
<sequence length="209" mass="24041">MLSRLVYLTKVELKHNTLFTIITSLFIIAICFVVFGIDNLDVLMANYAIERFLPLMGIISISSTYYPEQLSPIKDLLKLRDKALCKIYVVRSTIRFIAFVAITYIYVQLIYTPTNAYSIHEAWLHSMSIGLFVGGFGLLLFSITNNIVISYLVTIIYMFLQWFIKKDVLGFFYLYNLDSLSVTKIMILSLTGLFLIIISIPLWNKKSVN</sequence>
<dbReference type="RefSeq" id="WP_113921846.1">
    <property type="nucleotide sequence ID" value="NZ_QNRX01000028.1"/>
</dbReference>
<feature type="transmembrane region" description="Helical" evidence="1">
    <location>
        <begin position="18"/>
        <end position="37"/>
    </location>
</feature>
<feature type="transmembrane region" description="Helical" evidence="1">
    <location>
        <begin position="88"/>
        <end position="111"/>
    </location>
</feature>
<keyword evidence="1" id="KW-0812">Transmembrane</keyword>
<reference evidence="2 3" key="1">
    <citation type="submission" date="2018-06" db="EMBL/GenBank/DDBJ databases">
        <title>Genomic Encyclopedia of Type Strains, Phase IV (KMG-IV): sequencing the most valuable type-strain genomes for metagenomic binning, comparative biology and taxonomic classification.</title>
        <authorList>
            <person name="Goeker M."/>
        </authorList>
    </citation>
    <scope>NUCLEOTIDE SEQUENCE [LARGE SCALE GENOMIC DNA]</scope>
    <source>
        <strain evidence="2 3">DSM 22112</strain>
    </source>
</reference>
<dbReference type="AlphaFoldDB" id="A0A366HYD9"/>
<name>A0A366HYD9_9FIRM</name>
<feature type="transmembrane region" description="Helical" evidence="1">
    <location>
        <begin position="148"/>
        <end position="164"/>
    </location>
</feature>